<feature type="transmembrane region" description="Helical" evidence="10">
    <location>
        <begin position="196"/>
        <end position="216"/>
    </location>
</feature>
<evidence type="ECO:0000256" key="9">
    <source>
        <dbReference type="SAM" id="MobiDB-lite"/>
    </source>
</evidence>
<protein>
    <submittedName>
        <fullName evidence="12">Major facilitator superfamily-domain-containing protein</fullName>
    </submittedName>
</protein>
<dbReference type="PANTHER" id="PTHR23501">
    <property type="entry name" value="MAJOR FACILITATOR SUPERFAMILY"/>
    <property type="match status" value="1"/>
</dbReference>
<dbReference type="InterPro" id="IPR020846">
    <property type="entry name" value="MFS_dom"/>
</dbReference>
<reference evidence="12" key="2">
    <citation type="submission" date="2023-06" db="EMBL/GenBank/DDBJ databases">
        <authorList>
            <consortium name="Lawrence Berkeley National Laboratory"/>
            <person name="Haridas S."/>
            <person name="Hensen N."/>
            <person name="Bonometti L."/>
            <person name="Westerberg I."/>
            <person name="Brannstrom I.O."/>
            <person name="Guillou S."/>
            <person name="Cros-Aarteil S."/>
            <person name="Calhoun S."/>
            <person name="Kuo A."/>
            <person name="Mondo S."/>
            <person name="Pangilinan J."/>
            <person name="Riley R."/>
            <person name="Labutti K."/>
            <person name="Andreopoulos B."/>
            <person name="Lipzen A."/>
            <person name="Chen C."/>
            <person name="Yanf M."/>
            <person name="Daum C."/>
            <person name="Ng V."/>
            <person name="Clum A."/>
            <person name="Steindorff A."/>
            <person name="Ohm R."/>
            <person name="Martin F."/>
            <person name="Silar P."/>
            <person name="Natvig D."/>
            <person name="Lalanne C."/>
            <person name="Gautier V."/>
            <person name="Ament-Velasquez S.L."/>
            <person name="Kruys A."/>
            <person name="Hutchinson M.I."/>
            <person name="Powell A.J."/>
            <person name="Barry K."/>
            <person name="Miller A.N."/>
            <person name="Grigoriev I.V."/>
            <person name="Debuchy R."/>
            <person name="Gladieux P."/>
            <person name="Thoren M.H."/>
            <person name="Johannesson H."/>
        </authorList>
    </citation>
    <scope>NUCLEOTIDE SEQUENCE</scope>
    <source>
        <strain evidence="12">CBS 955.72</strain>
    </source>
</reference>
<dbReference type="PRINTS" id="PR01036">
    <property type="entry name" value="TCRTETB"/>
</dbReference>
<keyword evidence="7 10" id="KW-0472">Membrane</keyword>
<feature type="transmembrane region" description="Helical" evidence="10">
    <location>
        <begin position="222"/>
        <end position="242"/>
    </location>
</feature>
<evidence type="ECO:0000256" key="6">
    <source>
        <dbReference type="ARBA" id="ARBA00022989"/>
    </source>
</evidence>
<feature type="transmembrane region" description="Helical" evidence="10">
    <location>
        <begin position="405"/>
        <end position="425"/>
    </location>
</feature>
<feature type="transmembrane region" description="Helical" evidence="10">
    <location>
        <begin position="136"/>
        <end position="159"/>
    </location>
</feature>
<dbReference type="GO" id="GO:0022857">
    <property type="term" value="F:transmembrane transporter activity"/>
    <property type="evidence" value="ECO:0007669"/>
    <property type="project" value="InterPro"/>
</dbReference>
<evidence type="ECO:0000259" key="11">
    <source>
        <dbReference type="PROSITE" id="PS50850"/>
    </source>
</evidence>
<feature type="transmembrane region" description="Helical" evidence="10">
    <location>
        <begin position="294"/>
        <end position="313"/>
    </location>
</feature>
<evidence type="ECO:0000256" key="7">
    <source>
        <dbReference type="ARBA" id="ARBA00023136"/>
    </source>
</evidence>
<dbReference type="CDD" id="cd17502">
    <property type="entry name" value="MFS_Azr1_MDR_like"/>
    <property type="match status" value="1"/>
</dbReference>
<keyword evidence="6 10" id="KW-1133">Transmembrane helix</keyword>
<dbReference type="SUPFAM" id="SSF103473">
    <property type="entry name" value="MFS general substrate transporter"/>
    <property type="match status" value="2"/>
</dbReference>
<comment type="caution">
    <text evidence="12">The sequence shown here is derived from an EMBL/GenBank/DDBJ whole genome shotgun (WGS) entry which is preliminary data.</text>
</comment>
<dbReference type="Pfam" id="PF07690">
    <property type="entry name" value="MFS_1"/>
    <property type="match status" value="1"/>
</dbReference>
<organism evidence="12 13">
    <name type="scientific">Lasiosphaeria hispida</name>
    <dbReference type="NCBI Taxonomy" id="260671"/>
    <lineage>
        <taxon>Eukaryota</taxon>
        <taxon>Fungi</taxon>
        <taxon>Dikarya</taxon>
        <taxon>Ascomycota</taxon>
        <taxon>Pezizomycotina</taxon>
        <taxon>Sordariomycetes</taxon>
        <taxon>Sordariomycetidae</taxon>
        <taxon>Sordariales</taxon>
        <taxon>Lasiosphaeriaceae</taxon>
        <taxon>Lasiosphaeria</taxon>
    </lineage>
</organism>
<dbReference type="FunFam" id="1.20.1250.20:FF:000489">
    <property type="entry name" value="MFS general substrate transporter"/>
    <property type="match status" value="1"/>
</dbReference>
<dbReference type="EMBL" id="JAUIQD010000006">
    <property type="protein sequence ID" value="KAK3346020.1"/>
    <property type="molecule type" value="Genomic_DNA"/>
</dbReference>
<dbReference type="FunFam" id="1.20.1250.20:FF:000196">
    <property type="entry name" value="MFS toxin efflux pump (AflT)"/>
    <property type="match status" value="1"/>
</dbReference>
<keyword evidence="13" id="KW-1185">Reference proteome</keyword>
<feature type="transmembrane region" description="Helical" evidence="10">
    <location>
        <begin position="254"/>
        <end position="274"/>
    </location>
</feature>
<dbReference type="PANTHER" id="PTHR23501:SF199">
    <property type="entry name" value="MFS EFFLUX TRANSPORTER INPD-RELATED"/>
    <property type="match status" value="1"/>
</dbReference>
<reference evidence="12" key="1">
    <citation type="journal article" date="2023" name="Mol. Phylogenet. Evol.">
        <title>Genome-scale phylogeny and comparative genomics of the fungal order Sordariales.</title>
        <authorList>
            <person name="Hensen N."/>
            <person name="Bonometti L."/>
            <person name="Westerberg I."/>
            <person name="Brannstrom I.O."/>
            <person name="Guillou S."/>
            <person name="Cros-Aarteil S."/>
            <person name="Calhoun S."/>
            <person name="Haridas S."/>
            <person name="Kuo A."/>
            <person name="Mondo S."/>
            <person name="Pangilinan J."/>
            <person name="Riley R."/>
            <person name="LaButti K."/>
            <person name="Andreopoulos B."/>
            <person name="Lipzen A."/>
            <person name="Chen C."/>
            <person name="Yan M."/>
            <person name="Daum C."/>
            <person name="Ng V."/>
            <person name="Clum A."/>
            <person name="Steindorff A."/>
            <person name="Ohm R.A."/>
            <person name="Martin F."/>
            <person name="Silar P."/>
            <person name="Natvig D.O."/>
            <person name="Lalanne C."/>
            <person name="Gautier V."/>
            <person name="Ament-Velasquez S.L."/>
            <person name="Kruys A."/>
            <person name="Hutchinson M.I."/>
            <person name="Powell A.J."/>
            <person name="Barry K."/>
            <person name="Miller A.N."/>
            <person name="Grigoriev I.V."/>
            <person name="Debuchy R."/>
            <person name="Gladieux P."/>
            <person name="Hiltunen Thoren M."/>
            <person name="Johannesson H."/>
        </authorList>
    </citation>
    <scope>NUCLEOTIDE SEQUENCE</scope>
    <source>
        <strain evidence="12">CBS 955.72</strain>
    </source>
</reference>
<dbReference type="AlphaFoldDB" id="A0AAJ0HB15"/>
<dbReference type="Gene3D" id="1.20.1250.20">
    <property type="entry name" value="MFS general substrate transporter like domains"/>
    <property type="match status" value="2"/>
</dbReference>
<feature type="transmembrane region" description="Helical" evidence="10">
    <location>
        <begin position="431"/>
        <end position="449"/>
    </location>
</feature>
<feature type="transmembrane region" description="Helical" evidence="10">
    <location>
        <begin position="495"/>
        <end position="515"/>
    </location>
</feature>
<keyword evidence="4" id="KW-1003">Cell membrane</keyword>
<gene>
    <name evidence="12" type="ORF">B0T25DRAFT_267148</name>
</gene>
<comment type="similarity">
    <text evidence="2">Belongs to the major facilitator superfamily. TCR/Tet family.</text>
</comment>
<evidence type="ECO:0000256" key="10">
    <source>
        <dbReference type="SAM" id="Phobius"/>
    </source>
</evidence>
<proteinExistence type="inferred from homology"/>
<name>A0AAJ0HB15_9PEZI</name>
<feature type="region of interest" description="Disordered" evidence="9">
    <location>
        <begin position="1"/>
        <end position="66"/>
    </location>
</feature>
<dbReference type="InterPro" id="IPR011701">
    <property type="entry name" value="MFS"/>
</dbReference>
<evidence type="ECO:0000313" key="12">
    <source>
        <dbReference type="EMBL" id="KAK3346020.1"/>
    </source>
</evidence>
<evidence type="ECO:0000256" key="3">
    <source>
        <dbReference type="ARBA" id="ARBA00022448"/>
    </source>
</evidence>
<keyword evidence="5 10" id="KW-0812">Transmembrane</keyword>
<feature type="transmembrane region" description="Helical" evidence="10">
    <location>
        <begin position="165"/>
        <end position="184"/>
    </location>
</feature>
<dbReference type="PROSITE" id="PS50850">
    <property type="entry name" value="MFS"/>
    <property type="match status" value="1"/>
</dbReference>
<feature type="compositionally biased region" description="Low complexity" evidence="9">
    <location>
        <begin position="7"/>
        <end position="27"/>
    </location>
</feature>
<evidence type="ECO:0000256" key="8">
    <source>
        <dbReference type="ARBA" id="ARBA00023180"/>
    </source>
</evidence>
<sequence>MADNKLAAPITPAAPESEAATIAATSIGGDEKGSNAGDTSEPEAEAISNRATTPGPSTDPEKTDGLARQATAVSKTGQSITQVATREDGTEYPTGTKLGLIVLALCLSVFLMALDNSIIATAIPKITDQFQSLQDVGWYGSSYLLTTAALQLLFGRFYTFFSIKWVYLIAIAIFELGSLICAVANNSVTLIIGRAVAGVGSAAIFSGALIILAYSVPLAKRPLYSGLIGSMYGIASVSGPLLGGAFTDKVTWRWCFYINLPIGAITLAVIAVFFPDPHRTVTNDDTAWERIKRFDPFGTVVFMPAIICLLLALQWGGTTYEWNSWRIILLLVFFAVLIAIFLYIQHLQQDLATVPPRIFFKRSVWASCAYSFCVGAAFLGSVYYLPIWFQSVKGASAVDSGIMNLPMLISTVLISVFAGAAVTIWGYYTPFMLVSSVLVAIGFGLLTTLQPDTGSPKWIGYQILAGAGIGFGMQQPLMAVQTVLDIHDVPTGTSVVIFMQTLGGALFVSIAQNVFTNKLVEYITEYVPEIAEPRSVLAVGATSVQSLIDPALLPRVTLAYNDALTQTFTVFAALAAASIIGSVFVEWKSVKGKSVEMAMA</sequence>
<dbReference type="GO" id="GO:0005886">
    <property type="term" value="C:plasma membrane"/>
    <property type="evidence" value="ECO:0007669"/>
    <property type="project" value="UniProtKB-SubCell"/>
</dbReference>
<evidence type="ECO:0000256" key="4">
    <source>
        <dbReference type="ARBA" id="ARBA00022475"/>
    </source>
</evidence>
<evidence type="ECO:0000256" key="2">
    <source>
        <dbReference type="ARBA" id="ARBA00007520"/>
    </source>
</evidence>
<keyword evidence="3" id="KW-0813">Transport</keyword>
<feature type="transmembrane region" description="Helical" evidence="10">
    <location>
        <begin position="568"/>
        <end position="587"/>
    </location>
</feature>
<feature type="domain" description="Major facilitator superfamily (MFS) profile" evidence="11">
    <location>
        <begin position="101"/>
        <end position="590"/>
    </location>
</feature>
<keyword evidence="8" id="KW-0325">Glycoprotein</keyword>
<dbReference type="FunFam" id="1.20.1720.10:FF:000012">
    <property type="entry name" value="MFS toxin efflux pump (AflT)"/>
    <property type="match status" value="1"/>
</dbReference>
<feature type="transmembrane region" description="Helical" evidence="10">
    <location>
        <begin position="325"/>
        <end position="344"/>
    </location>
</feature>
<evidence type="ECO:0000256" key="1">
    <source>
        <dbReference type="ARBA" id="ARBA00004651"/>
    </source>
</evidence>
<feature type="transmembrane region" description="Helical" evidence="10">
    <location>
        <begin position="364"/>
        <end position="385"/>
    </location>
</feature>
<evidence type="ECO:0000256" key="5">
    <source>
        <dbReference type="ARBA" id="ARBA00022692"/>
    </source>
</evidence>
<evidence type="ECO:0000313" key="13">
    <source>
        <dbReference type="Proteomes" id="UP001275084"/>
    </source>
</evidence>
<feature type="transmembrane region" description="Helical" evidence="10">
    <location>
        <begin position="98"/>
        <end position="124"/>
    </location>
</feature>
<dbReference type="InterPro" id="IPR036259">
    <property type="entry name" value="MFS_trans_sf"/>
</dbReference>
<comment type="subcellular location">
    <subcellularLocation>
        <location evidence="1">Cell membrane</location>
        <topology evidence="1">Multi-pass membrane protein</topology>
    </subcellularLocation>
</comment>
<feature type="transmembrane region" description="Helical" evidence="10">
    <location>
        <begin position="458"/>
        <end position="475"/>
    </location>
</feature>
<accession>A0AAJ0HB15</accession>
<dbReference type="Proteomes" id="UP001275084">
    <property type="component" value="Unassembled WGS sequence"/>
</dbReference>